<keyword evidence="1" id="KW-0805">Transcription regulation</keyword>
<dbReference type="RefSeq" id="WP_091528972.1">
    <property type="nucleotide sequence ID" value="NZ_LT629772.1"/>
</dbReference>
<evidence type="ECO:0000259" key="5">
    <source>
        <dbReference type="PROSITE" id="PS50977"/>
    </source>
</evidence>
<dbReference type="GO" id="GO:0000976">
    <property type="term" value="F:transcription cis-regulatory region binding"/>
    <property type="evidence" value="ECO:0007669"/>
    <property type="project" value="TreeGrafter"/>
</dbReference>
<dbReference type="PROSITE" id="PS50977">
    <property type="entry name" value="HTH_TETR_2"/>
    <property type="match status" value="1"/>
</dbReference>
<dbReference type="OrthoDB" id="9796019at2"/>
<dbReference type="SUPFAM" id="SSF46689">
    <property type="entry name" value="Homeodomain-like"/>
    <property type="match status" value="1"/>
</dbReference>
<dbReference type="Pfam" id="PF16859">
    <property type="entry name" value="TetR_C_11"/>
    <property type="match status" value="1"/>
</dbReference>
<evidence type="ECO:0000313" key="7">
    <source>
        <dbReference type="Proteomes" id="UP000199103"/>
    </source>
</evidence>
<dbReference type="InterPro" id="IPR050109">
    <property type="entry name" value="HTH-type_TetR-like_transc_reg"/>
</dbReference>
<evidence type="ECO:0000256" key="1">
    <source>
        <dbReference type="ARBA" id="ARBA00023015"/>
    </source>
</evidence>
<dbReference type="PANTHER" id="PTHR30055">
    <property type="entry name" value="HTH-TYPE TRANSCRIPTIONAL REGULATOR RUTR"/>
    <property type="match status" value="1"/>
</dbReference>
<dbReference type="InterPro" id="IPR036271">
    <property type="entry name" value="Tet_transcr_reg_TetR-rel_C_sf"/>
</dbReference>
<keyword evidence="2 4" id="KW-0238">DNA-binding</keyword>
<evidence type="ECO:0000256" key="3">
    <source>
        <dbReference type="ARBA" id="ARBA00023163"/>
    </source>
</evidence>
<dbReference type="InterPro" id="IPR011075">
    <property type="entry name" value="TetR_C"/>
</dbReference>
<reference evidence="6 7" key="1">
    <citation type="submission" date="2016-10" db="EMBL/GenBank/DDBJ databases">
        <authorList>
            <person name="de Groot N.N."/>
        </authorList>
    </citation>
    <scope>NUCLEOTIDE SEQUENCE [LARGE SCALE GENOMIC DNA]</scope>
    <source>
        <strain evidence="6 7">DSM 21800</strain>
    </source>
</reference>
<dbReference type="Gene3D" id="1.10.10.60">
    <property type="entry name" value="Homeodomain-like"/>
    <property type="match status" value="1"/>
</dbReference>
<dbReference type="AlphaFoldDB" id="A0A1H1ZFV3"/>
<dbReference type="PRINTS" id="PR00455">
    <property type="entry name" value="HTHTETR"/>
</dbReference>
<evidence type="ECO:0000256" key="2">
    <source>
        <dbReference type="ARBA" id="ARBA00023125"/>
    </source>
</evidence>
<dbReference type="SUPFAM" id="SSF48498">
    <property type="entry name" value="Tetracyclin repressor-like, C-terminal domain"/>
    <property type="match status" value="1"/>
</dbReference>
<keyword evidence="7" id="KW-1185">Reference proteome</keyword>
<feature type="domain" description="HTH tetR-type" evidence="5">
    <location>
        <begin position="15"/>
        <end position="75"/>
    </location>
</feature>
<dbReference type="InterPro" id="IPR001647">
    <property type="entry name" value="HTH_TetR"/>
</dbReference>
<feature type="DNA-binding region" description="H-T-H motif" evidence="4">
    <location>
        <begin position="38"/>
        <end position="57"/>
    </location>
</feature>
<keyword evidence="3" id="KW-0804">Transcription</keyword>
<name>A0A1H1ZFV3_9ACTN</name>
<evidence type="ECO:0000256" key="4">
    <source>
        <dbReference type="PROSITE-ProRule" id="PRU00335"/>
    </source>
</evidence>
<dbReference type="Proteomes" id="UP000199103">
    <property type="component" value="Chromosome I"/>
</dbReference>
<dbReference type="InterPro" id="IPR009057">
    <property type="entry name" value="Homeodomain-like_sf"/>
</dbReference>
<gene>
    <name evidence="6" type="ORF">SAMN04489812_5185</name>
</gene>
<protein>
    <submittedName>
        <fullName evidence="6">DNA-binding transcriptional regulator, AcrR family</fullName>
    </submittedName>
</protein>
<organism evidence="6 7">
    <name type="scientific">Microlunatus soli</name>
    <dbReference type="NCBI Taxonomy" id="630515"/>
    <lineage>
        <taxon>Bacteria</taxon>
        <taxon>Bacillati</taxon>
        <taxon>Actinomycetota</taxon>
        <taxon>Actinomycetes</taxon>
        <taxon>Propionibacteriales</taxon>
        <taxon>Propionibacteriaceae</taxon>
        <taxon>Microlunatus</taxon>
    </lineage>
</organism>
<dbReference type="EMBL" id="LT629772">
    <property type="protein sequence ID" value="SDT32372.1"/>
    <property type="molecule type" value="Genomic_DNA"/>
</dbReference>
<dbReference type="GO" id="GO:0003700">
    <property type="term" value="F:DNA-binding transcription factor activity"/>
    <property type="evidence" value="ECO:0007669"/>
    <property type="project" value="TreeGrafter"/>
</dbReference>
<sequence>MARSAEPTSKRRRGAELEQAILAAAVQELQRSGYHELTMEAVAARAGASKNSVYRRWPTKRRLALAAVRDGLTGTADLADTGALRSDLLAILRSIATQLDGPTGVALRVVVAESVASADRSGWLRDHGASTSTAMMAEIADRADQRGEIDRSTITERALEVGPAMLRNHFLFGGLPISEALLTSIVDEVIIPLWTTGSGR</sequence>
<proteinExistence type="predicted"/>
<evidence type="ECO:0000313" key="6">
    <source>
        <dbReference type="EMBL" id="SDT32372.1"/>
    </source>
</evidence>
<dbReference type="STRING" id="630515.SAMN04489812_5185"/>
<dbReference type="Gene3D" id="1.10.357.10">
    <property type="entry name" value="Tetracycline Repressor, domain 2"/>
    <property type="match status" value="1"/>
</dbReference>
<dbReference type="Pfam" id="PF00440">
    <property type="entry name" value="TetR_N"/>
    <property type="match status" value="1"/>
</dbReference>
<accession>A0A1H1ZFV3</accession>
<dbReference type="PANTHER" id="PTHR30055:SF148">
    <property type="entry name" value="TETR-FAMILY TRANSCRIPTIONAL REGULATOR"/>
    <property type="match status" value="1"/>
</dbReference>